<keyword evidence="1" id="KW-0472">Membrane</keyword>
<name>A0A1H8KI87_9RHOB</name>
<dbReference type="AlphaFoldDB" id="A0A1H8KI87"/>
<keyword evidence="1" id="KW-0812">Transmembrane</keyword>
<evidence type="ECO:0000313" key="2">
    <source>
        <dbReference type="EMBL" id="SEN92128.1"/>
    </source>
</evidence>
<evidence type="ECO:0000256" key="1">
    <source>
        <dbReference type="SAM" id="Phobius"/>
    </source>
</evidence>
<sequence length="182" mass="18910">MIRPDAMAALARWREVALAAGIIALGLWLMGQGGLILLPVGGAVIAVGAGMALLALRRLRFAQAPAAPGLVEVDEGQVSYFGPVSGGFVSLRELVELRLLARGGQRFWRLKQADGQALLVPVDATGAEGLFDAFSALPGMDSQSLVAALDLPVAPGADGVPALLQDTLGPVIWRRAQRPALT</sequence>
<feature type="transmembrane region" description="Helical" evidence="1">
    <location>
        <begin position="36"/>
        <end position="56"/>
    </location>
</feature>
<evidence type="ECO:0000313" key="3">
    <source>
        <dbReference type="Proteomes" id="UP000198761"/>
    </source>
</evidence>
<keyword evidence="3" id="KW-1185">Reference proteome</keyword>
<protein>
    <submittedName>
        <fullName evidence="2">Uncharacterized protein</fullName>
    </submittedName>
</protein>
<reference evidence="2 3" key="1">
    <citation type="submission" date="2016-10" db="EMBL/GenBank/DDBJ databases">
        <authorList>
            <person name="de Groot N.N."/>
        </authorList>
    </citation>
    <scope>NUCLEOTIDE SEQUENCE [LARGE SCALE GENOMIC DNA]</scope>
    <source>
        <strain evidence="2 3">DSM 3857</strain>
    </source>
</reference>
<proteinExistence type="predicted"/>
<dbReference type="STRING" id="933059.SAMN04488103_10983"/>
<organism evidence="2 3">
    <name type="scientific">Gemmobacter aquatilis</name>
    <dbReference type="NCBI Taxonomy" id="933059"/>
    <lineage>
        <taxon>Bacteria</taxon>
        <taxon>Pseudomonadati</taxon>
        <taxon>Pseudomonadota</taxon>
        <taxon>Alphaproteobacteria</taxon>
        <taxon>Rhodobacterales</taxon>
        <taxon>Paracoccaceae</taxon>
        <taxon>Gemmobacter</taxon>
    </lineage>
</organism>
<dbReference type="EMBL" id="FOCE01000009">
    <property type="protein sequence ID" value="SEN92128.1"/>
    <property type="molecule type" value="Genomic_DNA"/>
</dbReference>
<dbReference type="RefSeq" id="WP_245749488.1">
    <property type="nucleotide sequence ID" value="NZ_FOCE01000009.1"/>
</dbReference>
<feature type="transmembrane region" description="Helical" evidence="1">
    <location>
        <begin position="12"/>
        <end position="30"/>
    </location>
</feature>
<keyword evidence="1" id="KW-1133">Transmembrane helix</keyword>
<gene>
    <name evidence="2" type="ORF">SAMN04488103_10983</name>
</gene>
<accession>A0A1H8KI87</accession>
<dbReference type="Proteomes" id="UP000198761">
    <property type="component" value="Unassembled WGS sequence"/>
</dbReference>